<name>A0A928VWC4_9CYAN</name>
<feature type="non-terminal residue" evidence="1">
    <location>
        <position position="60"/>
    </location>
</feature>
<reference evidence="1" key="1">
    <citation type="submission" date="2020-10" db="EMBL/GenBank/DDBJ databases">
        <authorList>
            <person name="Castelo-Branco R."/>
            <person name="Eusebio N."/>
            <person name="Adriana R."/>
            <person name="Vieira A."/>
            <person name="Brugerolle De Fraissinette N."/>
            <person name="Rezende De Castro R."/>
            <person name="Schneider M.P."/>
            <person name="Vasconcelos V."/>
            <person name="Leao P.N."/>
        </authorList>
    </citation>
    <scope>NUCLEOTIDE SEQUENCE</scope>
    <source>
        <strain evidence="1">LEGE 11467</strain>
    </source>
</reference>
<evidence type="ECO:0000313" key="2">
    <source>
        <dbReference type="Proteomes" id="UP000621799"/>
    </source>
</evidence>
<organism evidence="1 2">
    <name type="scientific">Zarconia navalis LEGE 11467</name>
    <dbReference type="NCBI Taxonomy" id="1828826"/>
    <lineage>
        <taxon>Bacteria</taxon>
        <taxon>Bacillati</taxon>
        <taxon>Cyanobacteriota</taxon>
        <taxon>Cyanophyceae</taxon>
        <taxon>Oscillatoriophycideae</taxon>
        <taxon>Oscillatoriales</taxon>
        <taxon>Oscillatoriales incertae sedis</taxon>
        <taxon>Zarconia</taxon>
        <taxon>Zarconia navalis</taxon>
    </lineage>
</organism>
<protein>
    <submittedName>
        <fullName evidence="1">Uncharacterized protein</fullName>
    </submittedName>
</protein>
<dbReference type="Proteomes" id="UP000621799">
    <property type="component" value="Unassembled WGS sequence"/>
</dbReference>
<dbReference type="AlphaFoldDB" id="A0A928VWC4"/>
<keyword evidence="2" id="KW-1185">Reference proteome</keyword>
<comment type="caution">
    <text evidence="1">The sequence shown here is derived from an EMBL/GenBank/DDBJ whole genome shotgun (WGS) entry which is preliminary data.</text>
</comment>
<dbReference type="RefSeq" id="WP_264319714.1">
    <property type="nucleotide sequence ID" value="NZ_JADEXN010000011.1"/>
</dbReference>
<sequence>MLSLKKAIAPSSMSLQLTRAFSLVSVLASFPIFPQETVAQIVPDASLPTHSTVTIEDSVQ</sequence>
<proteinExistence type="predicted"/>
<gene>
    <name evidence="1" type="ORF">IQ235_01410</name>
</gene>
<accession>A0A928VWC4</accession>
<dbReference type="EMBL" id="JADEXN010000011">
    <property type="protein sequence ID" value="MBE9039451.1"/>
    <property type="molecule type" value="Genomic_DNA"/>
</dbReference>
<evidence type="ECO:0000313" key="1">
    <source>
        <dbReference type="EMBL" id="MBE9039451.1"/>
    </source>
</evidence>